<dbReference type="InParanoid" id="C1FIN4"/>
<dbReference type="OrthoDB" id="1937988at2759"/>
<gene>
    <name evidence="3" type="ORF">MICPUN_63282</name>
</gene>
<dbReference type="PANTHER" id="PTHR37240:SF1">
    <property type="entry name" value="PREPROTEIN TRANSLOCASE SUBUNIT SECE1"/>
    <property type="match status" value="1"/>
</dbReference>
<evidence type="ECO:0000313" key="4">
    <source>
        <dbReference type="Proteomes" id="UP000002009"/>
    </source>
</evidence>
<protein>
    <submittedName>
        <fullName evidence="3">Uncharacterized protein</fullName>
    </submittedName>
</protein>
<dbReference type="GO" id="GO:0009535">
    <property type="term" value="C:chloroplast thylakoid membrane"/>
    <property type="evidence" value="ECO:0007669"/>
    <property type="project" value="TreeGrafter"/>
</dbReference>
<keyword evidence="4" id="KW-1185">Reference proteome</keyword>
<keyword evidence="2" id="KW-1133">Transmembrane helix</keyword>
<evidence type="ECO:0000313" key="3">
    <source>
        <dbReference type="EMBL" id="ACO70454.1"/>
    </source>
</evidence>
<reference evidence="3 4" key="1">
    <citation type="journal article" date="2009" name="Science">
        <title>Green evolution and dynamic adaptations revealed by genomes of the marine picoeukaryotes Micromonas.</title>
        <authorList>
            <person name="Worden A.Z."/>
            <person name="Lee J.H."/>
            <person name="Mock T."/>
            <person name="Rouze P."/>
            <person name="Simmons M.P."/>
            <person name="Aerts A.L."/>
            <person name="Allen A.E."/>
            <person name="Cuvelier M.L."/>
            <person name="Derelle E."/>
            <person name="Everett M.V."/>
            <person name="Foulon E."/>
            <person name="Grimwood J."/>
            <person name="Gundlach H."/>
            <person name="Henrissat B."/>
            <person name="Napoli C."/>
            <person name="McDonald S.M."/>
            <person name="Parker M.S."/>
            <person name="Rombauts S."/>
            <person name="Salamov A."/>
            <person name="Von Dassow P."/>
            <person name="Badger J.H."/>
            <person name="Coutinho P.M."/>
            <person name="Demir E."/>
            <person name="Dubchak I."/>
            <person name="Gentemann C."/>
            <person name="Eikrem W."/>
            <person name="Gready J.E."/>
            <person name="John U."/>
            <person name="Lanier W."/>
            <person name="Lindquist E.A."/>
            <person name="Lucas S."/>
            <person name="Mayer K.F."/>
            <person name="Moreau H."/>
            <person name="Not F."/>
            <person name="Otillar R."/>
            <person name="Panaud O."/>
            <person name="Pangilinan J."/>
            <person name="Paulsen I."/>
            <person name="Piegu B."/>
            <person name="Poliakov A."/>
            <person name="Robbens S."/>
            <person name="Schmutz J."/>
            <person name="Toulza E."/>
            <person name="Wyss T."/>
            <person name="Zelensky A."/>
            <person name="Zhou K."/>
            <person name="Armbrust E.V."/>
            <person name="Bhattacharya D."/>
            <person name="Goodenough U.W."/>
            <person name="Van de Peer Y."/>
            <person name="Grigoriev I.V."/>
        </authorList>
    </citation>
    <scope>NUCLEOTIDE SEQUENCE [LARGE SCALE GENOMIC DNA]</scope>
    <source>
        <strain evidence="4">RCC299 / NOUM17</strain>
    </source>
</reference>
<proteinExistence type="predicted"/>
<feature type="compositionally biased region" description="Gly residues" evidence="1">
    <location>
        <begin position="36"/>
        <end position="45"/>
    </location>
</feature>
<sequence>MSAAMTAIASRVVHARASFKPPIARPGRAARARGGAAPGGGTGGRGELRIARRAEQSGGERRVSSEDAVAESAAPEGEQPPVPDTAAPKDLGAQIQELKNKGSGGAGGMPKEAENPFIGAFEEIGQTEWPSPISALQTTGIVIAIVMGSTFVLLTVNSALSAISQAVFK</sequence>
<dbReference type="OMA" id="REIEWPP"/>
<keyword evidence="2" id="KW-0812">Transmembrane</keyword>
<feature type="region of interest" description="Disordered" evidence="1">
    <location>
        <begin position="1"/>
        <end position="93"/>
    </location>
</feature>
<dbReference type="KEGG" id="mis:MICPUN_63282"/>
<evidence type="ECO:0000256" key="2">
    <source>
        <dbReference type="SAM" id="Phobius"/>
    </source>
</evidence>
<evidence type="ECO:0000256" key="1">
    <source>
        <dbReference type="SAM" id="MobiDB-lite"/>
    </source>
</evidence>
<name>C1FIN4_MICCC</name>
<dbReference type="AlphaFoldDB" id="C1FIN4"/>
<dbReference type="GeneID" id="8247831"/>
<dbReference type="PANTHER" id="PTHR37240">
    <property type="entry name" value="PREPROTEIN TRANSLOCASE SUBUNIT SECE1"/>
    <property type="match status" value="1"/>
</dbReference>
<organism evidence="3 4">
    <name type="scientific">Micromonas commoda (strain RCC299 / NOUM17 / CCMP2709)</name>
    <name type="common">Picoplanktonic green alga</name>
    <dbReference type="NCBI Taxonomy" id="296587"/>
    <lineage>
        <taxon>Eukaryota</taxon>
        <taxon>Viridiplantae</taxon>
        <taxon>Chlorophyta</taxon>
        <taxon>Mamiellophyceae</taxon>
        <taxon>Mamiellales</taxon>
        <taxon>Mamiellaceae</taxon>
        <taxon>Micromonas</taxon>
    </lineage>
</organism>
<dbReference type="EMBL" id="CP001577">
    <property type="protein sequence ID" value="ACO70454.1"/>
    <property type="molecule type" value="Genomic_DNA"/>
</dbReference>
<dbReference type="STRING" id="296587.C1FIN4"/>
<feature type="compositionally biased region" description="Basic and acidic residues" evidence="1">
    <location>
        <begin position="46"/>
        <end position="65"/>
    </location>
</feature>
<keyword evidence="2" id="KW-0472">Membrane</keyword>
<accession>C1FIN4</accession>
<dbReference type="RefSeq" id="XP_002509196.1">
    <property type="nucleotide sequence ID" value="XM_002509150.1"/>
</dbReference>
<dbReference type="InterPro" id="IPR055330">
    <property type="entry name" value="SECE1-like"/>
</dbReference>
<dbReference type="Proteomes" id="UP000002009">
    <property type="component" value="Chromosome 12"/>
</dbReference>
<feature type="compositionally biased region" description="Low complexity" evidence="1">
    <location>
        <begin position="25"/>
        <end position="35"/>
    </location>
</feature>
<feature type="transmembrane region" description="Helical" evidence="2">
    <location>
        <begin position="141"/>
        <end position="163"/>
    </location>
</feature>